<dbReference type="AlphaFoldDB" id="A0A151NTB4"/>
<evidence type="ECO:0000313" key="3">
    <source>
        <dbReference type="Proteomes" id="UP000050525"/>
    </source>
</evidence>
<organism evidence="2 3">
    <name type="scientific">Alligator mississippiensis</name>
    <name type="common">American alligator</name>
    <dbReference type="NCBI Taxonomy" id="8496"/>
    <lineage>
        <taxon>Eukaryota</taxon>
        <taxon>Metazoa</taxon>
        <taxon>Chordata</taxon>
        <taxon>Craniata</taxon>
        <taxon>Vertebrata</taxon>
        <taxon>Euteleostomi</taxon>
        <taxon>Archelosauria</taxon>
        <taxon>Archosauria</taxon>
        <taxon>Crocodylia</taxon>
        <taxon>Alligatoridae</taxon>
        <taxon>Alligatorinae</taxon>
        <taxon>Alligator</taxon>
    </lineage>
</organism>
<feature type="region of interest" description="Disordered" evidence="1">
    <location>
        <begin position="1"/>
        <end position="41"/>
    </location>
</feature>
<dbReference type="Proteomes" id="UP000050525">
    <property type="component" value="Unassembled WGS sequence"/>
</dbReference>
<evidence type="ECO:0000256" key="1">
    <source>
        <dbReference type="SAM" id="MobiDB-lite"/>
    </source>
</evidence>
<name>A0A151NTB4_ALLMI</name>
<protein>
    <submittedName>
        <fullName evidence="2">Uncharacterized protein</fullName>
    </submittedName>
</protein>
<dbReference type="EMBL" id="AKHW03002185">
    <property type="protein sequence ID" value="KYO39705.1"/>
    <property type="molecule type" value="Genomic_DNA"/>
</dbReference>
<evidence type="ECO:0000313" key="2">
    <source>
        <dbReference type="EMBL" id="KYO39705.1"/>
    </source>
</evidence>
<accession>A0A151NTB4</accession>
<comment type="caution">
    <text evidence="2">The sequence shown here is derived from an EMBL/GenBank/DDBJ whole genome shotgun (WGS) entry which is preliminary data.</text>
</comment>
<sequence length="99" mass="10833">MAAVSSASSLPAGHAWELERKMATSPNNSFTDEKRDSAKDQADEHFRLVQARLHLPPGRKEHKPWVSAPVVCSMKRGFLKHTDQKGGKHFPISCAGLAG</sequence>
<feature type="compositionally biased region" description="Basic and acidic residues" evidence="1">
    <location>
        <begin position="31"/>
        <end position="41"/>
    </location>
</feature>
<keyword evidence="3" id="KW-1185">Reference proteome</keyword>
<gene>
    <name evidence="2" type="ORF">Y1Q_0018742</name>
</gene>
<proteinExistence type="predicted"/>
<reference evidence="2 3" key="1">
    <citation type="journal article" date="2012" name="Genome Biol.">
        <title>Sequencing three crocodilian genomes to illuminate the evolution of archosaurs and amniotes.</title>
        <authorList>
            <person name="St John J.A."/>
            <person name="Braun E.L."/>
            <person name="Isberg S.R."/>
            <person name="Miles L.G."/>
            <person name="Chong A.Y."/>
            <person name="Gongora J."/>
            <person name="Dalzell P."/>
            <person name="Moran C."/>
            <person name="Bed'hom B."/>
            <person name="Abzhanov A."/>
            <person name="Burgess S.C."/>
            <person name="Cooksey A.M."/>
            <person name="Castoe T.A."/>
            <person name="Crawford N.G."/>
            <person name="Densmore L.D."/>
            <person name="Drew J.C."/>
            <person name="Edwards S.V."/>
            <person name="Faircloth B.C."/>
            <person name="Fujita M.K."/>
            <person name="Greenwold M.J."/>
            <person name="Hoffmann F.G."/>
            <person name="Howard J.M."/>
            <person name="Iguchi T."/>
            <person name="Janes D.E."/>
            <person name="Khan S.Y."/>
            <person name="Kohno S."/>
            <person name="de Koning A.J."/>
            <person name="Lance S.L."/>
            <person name="McCarthy F.M."/>
            <person name="McCormack J.E."/>
            <person name="Merchant M.E."/>
            <person name="Peterson D.G."/>
            <person name="Pollock D.D."/>
            <person name="Pourmand N."/>
            <person name="Raney B.J."/>
            <person name="Roessler K.A."/>
            <person name="Sanford J.R."/>
            <person name="Sawyer R.H."/>
            <person name="Schmidt C.J."/>
            <person name="Triplett E.W."/>
            <person name="Tuberville T.D."/>
            <person name="Venegas-Anaya M."/>
            <person name="Howard J.T."/>
            <person name="Jarvis E.D."/>
            <person name="Guillette L.J.Jr."/>
            <person name="Glenn T.C."/>
            <person name="Green R.E."/>
            <person name="Ray D.A."/>
        </authorList>
    </citation>
    <scope>NUCLEOTIDE SEQUENCE [LARGE SCALE GENOMIC DNA]</scope>
    <source>
        <strain evidence="2">KSC_2009_1</strain>
    </source>
</reference>